<keyword evidence="3" id="KW-0813">Transport</keyword>
<gene>
    <name evidence="8" type="ORF">N7E81_14020</name>
</gene>
<dbReference type="RefSeq" id="WP_263050219.1">
    <property type="nucleotide sequence ID" value="NZ_CP106735.1"/>
</dbReference>
<dbReference type="SUPFAM" id="SSF56954">
    <property type="entry name" value="Outer membrane efflux proteins (OEP)"/>
    <property type="match status" value="1"/>
</dbReference>
<dbReference type="InterPro" id="IPR003423">
    <property type="entry name" value="OMP_efflux"/>
</dbReference>
<keyword evidence="5" id="KW-0812">Transmembrane</keyword>
<dbReference type="Pfam" id="PF02321">
    <property type="entry name" value="OEP"/>
    <property type="match status" value="2"/>
</dbReference>
<keyword evidence="7" id="KW-0998">Cell outer membrane</keyword>
<reference evidence="8" key="1">
    <citation type="submission" date="2022-10" db="EMBL/GenBank/DDBJ databases">
        <title>Comparative genomics and taxonomic characterization of three novel marine species of genus Reichenbachiella exhibiting antioxidant and polysaccharide degradation activities.</title>
        <authorList>
            <person name="Muhammad N."/>
            <person name="Lee Y.-J."/>
            <person name="Ko J."/>
            <person name="Kim S.-G."/>
        </authorList>
    </citation>
    <scope>NUCLEOTIDE SEQUENCE</scope>
    <source>
        <strain evidence="8">Wsw4-B4</strain>
    </source>
</reference>
<dbReference type="EMBL" id="CP106735">
    <property type="protein sequence ID" value="UXX78474.1"/>
    <property type="molecule type" value="Genomic_DNA"/>
</dbReference>
<dbReference type="Proteomes" id="UP001062165">
    <property type="component" value="Chromosome"/>
</dbReference>
<proteinExistence type="inferred from homology"/>
<keyword evidence="9" id="KW-1185">Reference proteome</keyword>
<protein>
    <submittedName>
        <fullName evidence="8">TolC family protein</fullName>
    </submittedName>
</protein>
<evidence type="ECO:0000256" key="4">
    <source>
        <dbReference type="ARBA" id="ARBA00022452"/>
    </source>
</evidence>
<comment type="similarity">
    <text evidence="2">Belongs to the outer membrane factor (OMF) (TC 1.B.17) family.</text>
</comment>
<organism evidence="8 9">
    <name type="scientific">Reichenbachiella carrageenanivorans</name>
    <dbReference type="NCBI Taxonomy" id="2979869"/>
    <lineage>
        <taxon>Bacteria</taxon>
        <taxon>Pseudomonadati</taxon>
        <taxon>Bacteroidota</taxon>
        <taxon>Cytophagia</taxon>
        <taxon>Cytophagales</taxon>
        <taxon>Reichenbachiellaceae</taxon>
        <taxon>Reichenbachiella</taxon>
    </lineage>
</organism>
<evidence type="ECO:0000256" key="6">
    <source>
        <dbReference type="ARBA" id="ARBA00023136"/>
    </source>
</evidence>
<dbReference type="Gene3D" id="1.20.1600.10">
    <property type="entry name" value="Outer membrane efflux proteins (OEP)"/>
    <property type="match status" value="1"/>
</dbReference>
<evidence type="ECO:0000256" key="5">
    <source>
        <dbReference type="ARBA" id="ARBA00022692"/>
    </source>
</evidence>
<dbReference type="PANTHER" id="PTHR30026">
    <property type="entry name" value="OUTER MEMBRANE PROTEIN TOLC"/>
    <property type="match status" value="1"/>
</dbReference>
<keyword evidence="6" id="KW-0472">Membrane</keyword>
<sequence length="450" mass="50119">MTIMNGAWNAVLGQTLDLAKSLEMAKANYSSIQAKRALSEATLQEVGATKNIYMPKLMLQHQYTYSTGNSVEGGFFPNEGTISPSGGIRTENINQGAYGSFTSAIMEWDVFSFGKQSSNVRAAKADANAGQLDLENEIFQHQIRVADAYLLLLVSEKLTEVQEHNVIRAKNFSDAVDAGVRAQLRAGVDSSLAHAEYARARVLLLESQRNEQMRKYRLIELLGEDAQTFSLEIDSMSFCSQLPVVGFANMEIDQNPLLRMQQAKIEAAGQRALAMKRSFMPTVSLVAAGWARGAGVDNADGSYHTDFANGTQYQVSNYLLGVTAKWRVTDGFLIRNRYKKLQYITDQNTQQFYQQQNMLKRQATESEMQYRIMMEKARTIPLQMKAAKQAYTQAEARYENGLSDLSTLLQSMVVLNQAEADLAIAYSNVWRSHLMVAAAKGDLTSFFDSL</sequence>
<evidence type="ECO:0000256" key="3">
    <source>
        <dbReference type="ARBA" id="ARBA00022448"/>
    </source>
</evidence>
<evidence type="ECO:0000256" key="2">
    <source>
        <dbReference type="ARBA" id="ARBA00007613"/>
    </source>
</evidence>
<evidence type="ECO:0000313" key="9">
    <source>
        <dbReference type="Proteomes" id="UP001062165"/>
    </source>
</evidence>
<dbReference type="PANTHER" id="PTHR30026:SF20">
    <property type="entry name" value="OUTER MEMBRANE PROTEIN TOLC"/>
    <property type="match status" value="1"/>
</dbReference>
<accession>A0ABY6CXM4</accession>
<keyword evidence="4" id="KW-1134">Transmembrane beta strand</keyword>
<evidence type="ECO:0000313" key="8">
    <source>
        <dbReference type="EMBL" id="UXX78474.1"/>
    </source>
</evidence>
<dbReference type="InterPro" id="IPR051906">
    <property type="entry name" value="TolC-like"/>
</dbReference>
<comment type="subcellular location">
    <subcellularLocation>
        <location evidence="1">Cell outer membrane</location>
    </subcellularLocation>
</comment>
<evidence type="ECO:0000256" key="1">
    <source>
        <dbReference type="ARBA" id="ARBA00004442"/>
    </source>
</evidence>
<name>A0ABY6CXM4_9BACT</name>
<evidence type="ECO:0000256" key="7">
    <source>
        <dbReference type="ARBA" id="ARBA00023237"/>
    </source>
</evidence>